<organism evidence="5 6">
    <name type="scientific">Adineta steineri</name>
    <dbReference type="NCBI Taxonomy" id="433720"/>
    <lineage>
        <taxon>Eukaryota</taxon>
        <taxon>Metazoa</taxon>
        <taxon>Spiralia</taxon>
        <taxon>Gnathifera</taxon>
        <taxon>Rotifera</taxon>
        <taxon>Eurotatoria</taxon>
        <taxon>Bdelloidea</taxon>
        <taxon>Adinetida</taxon>
        <taxon>Adinetidae</taxon>
        <taxon>Adineta</taxon>
    </lineage>
</organism>
<dbReference type="PANTHER" id="PTHR11183">
    <property type="entry name" value="GLYCOGENIN SUBFAMILY MEMBER"/>
    <property type="match status" value="1"/>
</dbReference>
<dbReference type="InterPro" id="IPR002495">
    <property type="entry name" value="Glyco_trans_8"/>
</dbReference>
<feature type="transmembrane region" description="Helical" evidence="3">
    <location>
        <begin position="12"/>
        <end position="33"/>
    </location>
</feature>
<dbReference type="GO" id="GO:0005978">
    <property type="term" value="P:glycogen biosynthetic process"/>
    <property type="evidence" value="ECO:0007669"/>
    <property type="project" value="UniProtKB-ARBA"/>
</dbReference>
<keyword evidence="3" id="KW-0472">Membrane</keyword>
<dbReference type="Proteomes" id="UP000663891">
    <property type="component" value="Unassembled WGS sequence"/>
</dbReference>
<comment type="similarity">
    <text evidence="1">Belongs to the glycosyltransferase 8 family. Glycogenin subfamily.</text>
</comment>
<dbReference type="Proteomes" id="UP000663881">
    <property type="component" value="Unassembled WGS sequence"/>
</dbReference>
<evidence type="ECO:0000313" key="4">
    <source>
        <dbReference type="EMBL" id="CAF1045521.1"/>
    </source>
</evidence>
<name>A0A818FQA4_9BILA</name>
<dbReference type="EMBL" id="CAJNON010000156">
    <property type="protein sequence ID" value="CAF1045521.1"/>
    <property type="molecule type" value="Genomic_DNA"/>
</dbReference>
<comment type="caution">
    <text evidence="5">The sequence shown here is derived from an EMBL/GenBank/DDBJ whole genome shotgun (WGS) entry which is preliminary data.</text>
</comment>
<dbReference type="Pfam" id="PF01501">
    <property type="entry name" value="Glyco_transf_8"/>
    <property type="match status" value="1"/>
</dbReference>
<evidence type="ECO:0000313" key="6">
    <source>
        <dbReference type="Proteomes" id="UP000663881"/>
    </source>
</evidence>
<dbReference type="AlphaFoldDB" id="A0A818FQA4"/>
<protein>
    <recommendedName>
        <fullName evidence="2">glycogenin glucosyltransferase</fullName>
        <ecNumber evidence="2">2.4.1.186</ecNumber>
    </recommendedName>
</protein>
<sequence length="298" mass="35141">MMSKSKQEHREAIVTLITGDIYIPGALVLGYSLNKYNSVKVHNRDMIALIKHDSINDKHHLKMLEEIGWKLIYVDSLSFPGTVIPRLADGLIKLYAWNMIQYSTILVLDADVMIIGSIEEPLRIMRRNKDIPLLAVNFPFSANKSENKTFLTSYFNAGVLFLRPNAEDYKKLIHLSSINTYYHLKYPQQNLLNTYFLGRWLALSIIYNYTHRNSIWITQKNNIRIVHFAGKQKPWQKLNNTNYNGNDQLWHETDFIWQKLFADMIYQYGWQKHHFLSHNASQELRLTFDFNRLSRRSI</sequence>
<dbReference type="InterPro" id="IPR029044">
    <property type="entry name" value="Nucleotide-diphossugar_trans"/>
</dbReference>
<accession>A0A818FQA4</accession>
<dbReference type="Gene3D" id="3.90.550.10">
    <property type="entry name" value="Spore Coat Polysaccharide Biosynthesis Protein SpsA, Chain A"/>
    <property type="match status" value="1"/>
</dbReference>
<dbReference type="InterPro" id="IPR050587">
    <property type="entry name" value="GNT1/Glycosyltrans_8"/>
</dbReference>
<dbReference type="OrthoDB" id="2014201at2759"/>
<dbReference type="GO" id="GO:0008466">
    <property type="term" value="F:glycogenin glucosyltransferase activity"/>
    <property type="evidence" value="ECO:0007669"/>
    <property type="project" value="UniProtKB-EC"/>
</dbReference>
<proteinExistence type="inferred from homology"/>
<evidence type="ECO:0000256" key="3">
    <source>
        <dbReference type="SAM" id="Phobius"/>
    </source>
</evidence>
<dbReference type="EMBL" id="CAJOAY010000003">
    <property type="protein sequence ID" value="CAF3478370.1"/>
    <property type="molecule type" value="Genomic_DNA"/>
</dbReference>
<evidence type="ECO:0000256" key="1">
    <source>
        <dbReference type="ARBA" id="ARBA00038162"/>
    </source>
</evidence>
<evidence type="ECO:0000313" key="5">
    <source>
        <dbReference type="EMBL" id="CAF3478370.1"/>
    </source>
</evidence>
<dbReference type="SUPFAM" id="SSF53448">
    <property type="entry name" value="Nucleotide-diphospho-sugar transferases"/>
    <property type="match status" value="1"/>
</dbReference>
<keyword evidence="3" id="KW-1133">Transmembrane helix</keyword>
<gene>
    <name evidence="5" type="ORF">OKA104_LOCUS165</name>
    <name evidence="4" type="ORF">VCS650_LOCUS17109</name>
</gene>
<keyword evidence="3" id="KW-0812">Transmembrane</keyword>
<reference evidence="5" key="1">
    <citation type="submission" date="2021-02" db="EMBL/GenBank/DDBJ databases">
        <authorList>
            <person name="Nowell W R."/>
        </authorList>
    </citation>
    <scope>NUCLEOTIDE SEQUENCE</scope>
</reference>
<dbReference type="EC" id="2.4.1.186" evidence="2"/>
<evidence type="ECO:0000256" key="2">
    <source>
        <dbReference type="ARBA" id="ARBA00038934"/>
    </source>
</evidence>